<dbReference type="RefSeq" id="WP_114340333.1">
    <property type="nucleotide sequence ID" value="NZ_QFWQ01000001.1"/>
</dbReference>
<keyword evidence="1" id="KW-0812">Transmembrane</keyword>
<protein>
    <submittedName>
        <fullName evidence="2">Uncharacterized protein</fullName>
    </submittedName>
</protein>
<sequence>MRTQALPPAHHLRLLGAAMLWLLGGGASLLSTLVPAHTDLLGWTPAFWLVGAPLVVLLALEPSLPRQLLALCRPRRRMLRHAAWH</sequence>
<keyword evidence="1" id="KW-0472">Membrane</keyword>
<feature type="transmembrane region" description="Helical" evidence="1">
    <location>
        <begin position="12"/>
        <end position="34"/>
    </location>
</feature>
<accession>A0A368KIB4</accession>
<reference evidence="2 3" key="1">
    <citation type="submission" date="2018-05" db="EMBL/GenBank/DDBJ databases">
        <title>Draft genome sequence of Rhodanobacter denitrificans Yn1 isolated from gold copper mine.</title>
        <authorList>
            <person name="Yang N."/>
            <person name="Mazhar H.S."/>
            <person name="Rensing C."/>
        </authorList>
    </citation>
    <scope>NUCLEOTIDE SEQUENCE [LARGE SCALE GENOMIC DNA]</scope>
    <source>
        <strain evidence="2 3">Yn1</strain>
    </source>
</reference>
<dbReference type="EMBL" id="QFWQ01000001">
    <property type="protein sequence ID" value="RCS31597.1"/>
    <property type="molecule type" value="Genomic_DNA"/>
</dbReference>
<dbReference type="Proteomes" id="UP000252387">
    <property type="component" value="Unassembled WGS sequence"/>
</dbReference>
<organism evidence="2 3">
    <name type="scientific">Rhodanobacter denitrificans</name>
    <dbReference type="NCBI Taxonomy" id="666685"/>
    <lineage>
        <taxon>Bacteria</taxon>
        <taxon>Pseudomonadati</taxon>
        <taxon>Pseudomonadota</taxon>
        <taxon>Gammaproteobacteria</taxon>
        <taxon>Lysobacterales</taxon>
        <taxon>Rhodanobacteraceae</taxon>
        <taxon>Rhodanobacter</taxon>
    </lineage>
</organism>
<keyword evidence="3" id="KW-1185">Reference proteome</keyword>
<proteinExistence type="predicted"/>
<comment type="caution">
    <text evidence="2">The sequence shown here is derived from an EMBL/GenBank/DDBJ whole genome shotgun (WGS) entry which is preliminary data.</text>
</comment>
<evidence type="ECO:0000313" key="3">
    <source>
        <dbReference type="Proteomes" id="UP000252387"/>
    </source>
</evidence>
<name>A0A368KIB4_9GAMM</name>
<evidence type="ECO:0000256" key="1">
    <source>
        <dbReference type="SAM" id="Phobius"/>
    </source>
</evidence>
<gene>
    <name evidence="2" type="ORF">DEO45_00305</name>
</gene>
<feature type="transmembrane region" description="Helical" evidence="1">
    <location>
        <begin position="40"/>
        <end position="60"/>
    </location>
</feature>
<dbReference type="AlphaFoldDB" id="A0A368KIB4"/>
<evidence type="ECO:0000313" key="2">
    <source>
        <dbReference type="EMBL" id="RCS31597.1"/>
    </source>
</evidence>
<keyword evidence="1" id="KW-1133">Transmembrane helix</keyword>